<comment type="subunit">
    <text evidence="4">The complex is composed of two ATP-binding proteins (PstB), two transmembrane proteins (PstC and PstA) and a solute-binding protein (PstS).</text>
</comment>
<dbReference type="Proteomes" id="UP000676917">
    <property type="component" value="Unassembled WGS sequence"/>
</dbReference>
<dbReference type="Pfam" id="PF12849">
    <property type="entry name" value="PBP_like_2"/>
    <property type="match status" value="1"/>
</dbReference>
<comment type="function">
    <text evidence="1">Part of the ABC transporter complex PstSACB involved in phosphate import.</text>
</comment>
<evidence type="ECO:0000256" key="2">
    <source>
        <dbReference type="ARBA" id="ARBA00004193"/>
    </source>
</evidence>
<accession>A0A919X564</accession>
<dbReference type="Gene3D" id="3.40.190.10">
    <property type="entry name" value="Periplasmic binding protein-like II"/>
    <property type="match status" value="2"/>
</dbReference>
<keyword evidence="12" id="KW-1185">Reference proteome</keyword>
<dbReference type="PANTHER" id="PTHR30570:SF1">
    <property type="entry name" value="PHOSPHATE-BINDING PROTEIN PSTS"/>
    <property type="match status" value="1"/>
</dbReference>
<keyword evidence="6" id="KW-0732">Signal</keyword>
<evidence type="ECO:0000256" key="9">
    <source>
        <dbReference type="SAM" id="Phobius"/>
    </source>
</evidence>
<evidence type="ECO:0000313" key="12">
    <source>
        <dbReference type="Proteomes" id="UP000676917"/>
    </source>
</evidence>
<organism evidence="11 12">
    <name type="scientific">Ornithinibacillus bavariensis</name>
    <dbReference type="NCBI Taxonomy" id="545502"/>
    <lineage>
        <taxon>Bacteria</taxon>
        <taxon>Bacillati</taxon>
        <taxon>Bacillota</taxon>
        <taxon>Bacilli</taxon>
        <taxon>Bacillales</taxon>
        <taxon>Bacillaceae</taxon>
        <taxon>Ornithinibacillus</taxon>
    </lineage>
</organism>
<keyword evidence="9" id="KW-0812">Transmembrane</keyword>
<keyword evidence="5" id="KW-0813">Transport</keyword>
<name>A0A919X564_9BACI</name>
<evidence type="ECO:0000256" key="3">
    <source>
        <dbReference type="ARBA" id="ARBA00008725"/>
    </source>
</evidence>
<feature type="domain" description="PBP" evidence="10">
    <location>
        <begin position="134"/>
        <end position="370"/>
    </location>
</feature>
<evidence type="ECO:0000256" key="6">
    <source>
        <dbReference type="ARBA" id="ARBA00022729"/>
    </source>
</evidence>
<evidence type="ECO:0000256" key="1">
    <source>
        <dbReference type="ARBA" id="ARBA00002841"/>
    </source>
</evidence>
<dbReference type="RefSeq" id="WP_244853279.1">
    <property type="nucleotide sequence ID" value="NZ_BORP01000001.1"/>
</dbReference>
<evidence type="ECO:0000256" key="8">
    <source>
        <dbReference type="ARBA" id="ARBA00023288"/>
    </source>
</evidence>
<reference evidence="11" key="1">
    <citation type="submission" date="2021-03" db="EMBL/GenBank/DDBJ databases">
        <title>Antimicrobial resistance genes in bacteria isolated from Japanese honey, and their potential for conferring macrolide and lincosamide resistance in the American foulbrood pathogen Paenibacillus larvae.</title>
        <authorList>
            <person name="Okamoto M."/>
            <person name="Kumagai M."/>
            <person name="Kanamori H."/>
            <person name="Takamatsu D."/>
        </authorList>
    </citation>
    <scope>NUCLEOTIDE SEQUENCE</scope>
    <source>
        <strain evidence="11">J43TS3</strain>
    </source>
</reference>
<dbReference type="PANTHER" id="PTHR30570">
    <property type="entry name" value="PERIPLASMIC PHOSPHATE BINDING COMPONENT OF PHOSPHATE ABC TRANSPORTER"/>
    <property type="match status" value="1"/>
</dbReference>
<feature type="transmembrane region" description="Helical" evidence="9">
    <location>
        <begin position="38"/>
        <end position="59"/>
    </location>
</feature>
<keyword evidence="5" id="KW-0592">Phosphate transport</keyword>
<evidence type="ECO:0000256" key="5">
    <source>
        <dbReference type="ARBA" id="ARBA00022592"/>
    </source>
</evidence>
<protein>
    <recommendedName>
        <fullName evidence="10">PBP domain-containing protein</fullName>
    </recommendedName>
</protein>
<feature type="transmembrane region" description="Helical" evidence="9">
    <location>
        <begin position="9"/>
        <end position="32"/>
    </location>
</feature>
<dbReference type="GO" id="GO:0006817">
    <property type="term" value="P:phosphate ion transport"/>
    <property type="evidence" value="ECO:0007669"/>
    <property type="project" value="UniProtKB-KW"/>
</dbReference>
<evidence type="ECO:0000313" key="11">
    <source>
        <dbReference type="EMBL" id="GIO25726.1"/>
    </source>
</evidence>
<feature type="transmembrane region" description="Helical" evidence="9">
    <location>
        <begin position="71"/>
        <end position="92"/>
    </location>
</feature>
<gene>
    <name evidence="11" type="ORF">J43TS3_03370</name>
</gene>
<dbReference type="EMBL" id="BORP01000001">
    <property type="protein sequence ID" value="GIO25726.1"/>
    <property type="molecule type" value="Genomic_DNA"/>
</dbReference>
<proteinExistence type="inferred from homology"/>
<evidence type="ECO:0000256" key="4">
    <source>
        <dbReference type="ARBA" id="ARBA00011529"/>
    </source>
</evidence>
<keyword evidence="9" id="KW-0472">Membrane</keyword>
<comment type="caution">
    <text evidence="11">The sequence shown here is derived from an EMBL/GenBank/DDBJ whole genome shotgun (WGS) entry which is preliminary data.</text>
</comment>
<dbReference type="InterPro" id="IPR024370">
    <property type="entry name" value="PBP_domain"/>
</dbReference>
<keyword evidence="9" id="KW-1133">Transmembrane helix</keyword>
<evidence type="ECO:0000256" key="7">
    <source>
        <dbReference type="ARBA" id="ARBA00023139"/>
    </source>
</evidence>
<comment type="subcellular location">
    <subcellularLocation>
        <location evidence="2">Cell membrane</location>
        <topology evidence="2">Lipid-anchor</topology>
    </subcellularLocation>
</comment>
<comment type="similarity">
    <text evidence="3">Belongs to the PstS family.</text>
</comment>
<dbReference type="GO" id="GO:0005886">
    <property type="term" value="C:plasma membrane"/>
    <property type="evidence" value="ECO:0007669"/>
    <property type="project" value="UniProtKB-SubCell"/>
</dbReference>
<evidence type="ECO:0000259" key="10">
    <source>
        <dbReference type="Pfam" id="PF12849"/>
    </source>
</evidence>
<dbReference type="SUPFAM" id="SSF53850">
    <property type="entry name" value="Periplasmic binding protein-like II"/>
    <property type="match status" value="1"/>
</dbReference>
<dbReference type="AlphaFoldDB" id="A0A919X564"/>
<dbReference type="InterPro" id="IPR050811">
    <property type="entry name" value="Phosphate_ABC_transporter"/>
</dbReference>
<sequence>MKDSIGLRIFLFILVTTTISIFTYMLSFISMVLGGGNFYIPFFILFAIGILCFIFNGFFPFVQGKRLRKYVISFFTIAVISVVINEGINAYVRGIPTMNTDLDLYDYQPFKNGTKAVTLDEPSFFQIEGDLPIIDGATAIYPVYAAFAQATYPEKDYDVYDSEIMSNRTPYAYENIIYQDADIIFALAPSAEQIEQALNSGVNLTLTPIGMEAFVFFVNSKNRIDNLALEEIKGIYSGEVKNWKELGGENDSIRAFQRPNNSGSQTALQLLMGDTAIMNPPKEDIVSLMGGIIEETADYKNFKNAIGYSFRNFSMEMVQNKSIRHLAIDDVYPTIETIKSGEYPITYQIYAVTAGSTNPNIQPFKEWILSTQGQTIVEKTGYAPIHEEEEHALYSILTDKIYRVLLEEEYVLPSQEIDAPTLRRKYLILNGKQGESYTYSEMVVLKSQIKDFNDAKNYLAATNPKALRLLPNTIVDESVLLKWQKEGYNPEQEYWEESPKGLTMEDI</sequence>
<keyword evidence="7" id="KW-0564">Palmitate</keyword>
<keyword evidence="8" id="KW-0449">Lipoprotein</keyword>